<name>A0A128A229_9ARCH</name>
<accession>A0A128A229</accession>
<dbReference type="AlphaFoldDB" id="A0A128A229"/>
<dbReference type="PROSITE" id="PS50110">
    <property type="entry name" value="RESPONSE_REGULATORY"/>
    <property type="match status" value="1"/>
</dbReference>
<evidence type="ECO:0000313" key="3">
    <source>
        <dbReference type="EMBL" id="CUR51414.1"/>
    </source>
</evidence>
<proteinExistence type="predicted"/>
<keyword evidence="4" id="KW-1185">Reference proteome</keyword>
<evidence type="ECO:0000259" key="2">
    <source>
        <dbReference type="PROSITE" id="PS50110"/>
    </source>
</evidence>
<dbReference type="Proteomes" id="UP000196239">
    <property type="component" value="Chromosome 1"/>
</dbReference>
<dbReference type="EMBL" id="LN890280">
    <property type="protein sequence ID" value="CUR51414.1"/>
    <property type="molecule type" value="Genomic_DNA"/>
</dbReference>
<dbReference type="KEGG" id="ndv:NDEV_0649"/>
<dbReference type="PANTHER" id="PTHR44591:SF3">
    <property type="entry name" value="RESPONSE REGULATORY DOMAIN-CONTAINING PROTEIN"/>
    <property type="match status" value="1"/>
</dbReference>
<reference evidence="4" key="1">
    <citation type="submission" date="2015-10" db="EMBL/GenBank/DDBJ databases">
        <authorList>
            <person name="Lehtovirta-Morley L.E."/>
            <person name="Vieille C."/>
        </authorList>
    </citation>
    <scope>NUCLEOTIDE SEQUENCE [LARGE SCALE GENOMIC DNA]</scope>
</reference>
<feature type="domain" description="Response regulatory" evidence="2">
    <location>
        <begin position="9"/>
        <end position="124"/>
    </location>
</feature>
<dbReference type="GO" id="GO:0000160">
    <property type="term" value="P:phosphorelay signal transduction system"/>
    <property type="evidence" value="ECO:0007669"/>
    <property type="project" value="InterPro"/>
</dbReference>
<dbReference type="SUPFAM" id="SSF52172">
    <property type="entry name" value="CheY-like"/>
    <property type="match status" value="1"/>
</dbReference>
<sequence length="136" mass="15352">MEKNRQLKTAIVIDDNPDVLSLFVELLELKNFQVVGTGRNGKDAVAQYEKLRPDITFLDVVMPNTDGLYALDLIREMNPHAIVIMITTDLSQDTAKRLEDLKATAVIYKPFDINDLVKVVNEIESNTSPGKIKFFN</sequence>
<dbReference type="InterPro" id="IPR001789">
    <property type="entry name" value="Sig_transdc_resp-reg_receiver"/>
</dbReference>
<dbReference type="InterPro" id="IPR050595">
    <property type="entry name" value="Bact_response_regulator"/>
</dbReference>
<protein>
    <submittedName>
        <fullName evidence="3">CheY-like receiver</fullName>
    </submittedName>
</protein>
<evidence type="ECO:0000256" key="1">
    <source>
        <dbReference type="ARBA" id="ARBA00022553"/>
    </source>
</evidence>
<evidence type="ECO:0000313" key="4">
    <source>
        <dbReference type="Proteomes" id="UP000196239"/>
    </source>
</evidence>
<gene>
    <name evidence="3" type="ORF">NDEV_0649</name>
</gene>
<dbReference type="Gene3D" id="3.40.50.2300">
    <property type="match status" value="1"/>
</dbReference>
<keyword evidence="1" id="KW-0597">Phosphoprotein</keyword>
<dbReference type="SMART" id="SM00448">
    <property type="entry name" value="REC"/>
    <property type="match status" value="1"/>
</dbReference>
<dbReference type="InterPro" id="IPR011006">
    <property type="entry name" value="CheY-like_superfamily"/>
</dbReference>
<dbReference type="Pfam" id="PF00072">
    <property type="entry name" value="Response_reg"/>
    <property type="match status" value="1"/>
</dbReference>
<organism evidence="3 4">
    <name type="scientific">Nitrosotalea devaniterrae</name>
    <dbReference type="NCBI Taxonomy" id="1078905"/>
    <lineage>
        <taxon>Archaea</taxon>
        <taxon>Nitrososphaerota</taxon>
        <taxon>Nitrososphaeria</taxon>
        <taxon>Nitrosotaleales</taxon>
        <taxon>Nitrosotaleaceae</taxon>
        <taxon>Nitrosotalea</taxon>
    </lineage>
</organism>
<dbReference type="PANTHER" id="PTHR44591">
    <property type="entry name" value="STRESS RESPONSE REGULATOR PROTEIN 1"/>
    <property type="match status" value="1"/>
</dbReference>